<evidence type="ECO:0000256" key="1">
    <source>
        <dbReference type="ARBA" id="ARBA00000085"/>
    </source>
</evidence>
<feature type="transmembrane region" description="Helical" evidence="14">
    <location>
        <begin position="190"/>
        <end position="213"/>
    </location>
</feature>
<evidence type="ECO:0000256" key="5">
    <source>
        <dbReference type="ARBA" id="ARBA00022553"/>
    </source>
</evidence>
<feature type="domain" description="PAS" evidence="17">
    <location>
        <begin position="632"/>
        <end position="669"/>
    </location>
</feature>
<dbReference type="SMART" id="SM00448">
    <property type="entry name" value="REC"/>
    <property type="match status" value="1"/>
</dbReference>
<dbReference type="CDD" id="cd00075">
    <property type="entry name" value="HATPase"/>
    <property type="match status" value="1"/>
</dbReference>
<protein>
    <recommendedName>
        <fullName evidence="4">histidine kinase</fullName>
        <ecNumber evidence="4">2.7.13.3</ecNumber>
    </recommendedName>
</protein>
<comment type="similarity">
    <text evidence="3">Belongs to the sodium:solute symporter (SSF) (TC 2.A.21) family.</text>
</comment>
<dbReference type="InterPro" id="IPR035965">
    <property type="entry name" value="PAS-like_dom_sf"/>
</dbReference>
<evidence type="ECO:0000256" key="6">
    <source>
        <dbReference type="ARBA" id="ARBA00022679"/>
    </source>
</evidence>
<dbReference type="EMBL" id="JADIKK010000008">
    <property type="protein sequence ID" value="MFK2878064.1"/>
    <property type="molecule type" value="Genomic_DNA"/>
</dbReference>
<sequence length="1172" mass="127093">MIAGWLLLLVALLYVGVLYGVAWLGDRRPLYPRQPRLRPIVYALALAVYCSSWTFYGAVGTAARHGLGYLPIYLGPVLLFVFGFGLLRRLVEVAQQRNITSIADFIGARFGKSHGLAALVAAIAVMAVLPYIALQLKAVAMSFAVLGGSAPDLRDPVLTDPALWCAGLLAAFAILFGTRSIDATEHHHGMMLAIALESLIKLVAFVALALYALHHGPGLAASAKLLPQHSGNGLSSASYMVQTMLALLAMFCLPRQFQIGVVECEDPRDLNRARWMFPLYMLAITLAVLPIVAAGMPLPAVRDGMADAWVLNLPLALGSHGMAMLAFVGGFSAATGMVIVSAVALSTMISNDLVMPALLRVRRLQLERLSDVSRLVLRVRRVAIVVLAILAYGYYRTVADTENLAATGLLAFAAVAQLAPAIVAALYWRGASQRGVATGLVAGFAVWVCTLLLPTMLHASGWQWSTASGPGWWHSLAPFHLGSDDPLLYGTLWSLLANVTCLVFVSLRWHPNLEERLHAALFVTPHTASRNGAGDWRGRVAVADLRTIATRIVGQRGTERAFAEHEERRGRPLQPSETADRALIQHTERLLAGAVGAASARRILMGMLSGSGLDIAEAMALMDEASQELRFNRELLSSTLENVSQGISVVDAGMRLVAWNRRYLELFGYPDGMVYVGVPVADLIRWNAEHGECGPGEVGGHVAKRIAHLRAGTPHVFQRVRADGSTIEMRGSALPGGGYVTTYTDVTAYKRAEQALIEANETLEQRVDQRTAELSEALAATAQAQRTAEAANASKTRFLAAASHDLLQPLNAARLFTSALRQQPQLDVESRQLAERIDVAFRAAEDLLDALLDTSRLDTGTYRPEIADFALAELFDSLQSQFAPLAEQRGLRLRVARTRLAVRSDPQLLRRVLQNFLSNALRYTHHGGVLLGVRRNSGKVRIEVWDSGPGIPAEQSARIFGEFQRLEQPSPWGEKGLGLGLSICDRIATMLNHRLDLQSRPGHGSCFAVVTPRAAAAPERRQGVRRVSGVGGDEQLPLTVLCLDDDIAILDGMRILLSRWGVDCRTARDAAAAAVELERGPVDLILADYHLADDTDGLQALQQLRANHVSLPPAALITADGSSELKQRARALGYPLLHKPVRPAALRALLTALVKKQERAAWTHERAQRTCE</sequence>
<dbReference type="RefSeq" id="WP_404614542.1">
    <property type="nucleotide sequence ID" value="NZ_JADIKK010000008.1"/>
</dbReference>
<organism evidence="18 19">
    <name type="scientific">Rhodanobacter hydrolyticus</name>
    <dbReference type="NCBI Taxonomy" id="2250595"/>
    <lineage>
        <taxon>Bacteria</taxon>
        <taxon>Pseudomonadati</taxon>
        <taxon>Pseudomonadota</taxon>
        <taxon>Gammaproteobacteria</taxon>
        <taxon>Lysobacterales</taxon>
        <taxon>Rhodanobacteraceae</taxon>
        <taxon>Rhodanobacter</taxon>
    </lineage>
</organism>
<evidence type="ECO:0000256" key="4">
    <source>
        <dbReference type="ARBA" id="ARBA00012438"/>
    </source>
</evidence>
<feature type="transmembrane region" description="Helical" evidence="14">
    <location>
        <begin position="435"/>
        <end position="457"/>
    </location>
</feature>
<evidence type="ECO:0000256" key="7">
    <source>
        <dbReference type="ARBA" id="ARBA00022692"/>
    </source>
</evidence>
<feature type="transmembrane region" description="Helical" evidence="14">
    <location>
        <begin position="6"/>
        <end position="25"/>
    </location>
</feature>
<dbReference type="InterPro" id="IPR036890">
    <property type="entry name" value="HATPase_C_sf"/>
</dbReference>
<feature type="transmembrane region" description="Helical" evidence="14">
    <location>
        <begin position="116"/>
        <end position="134"/>
    </location>
</feature>
<dbReference type="PROSITE" id="PS50110">
    <property type="entry name" value="RESPONSE_REGULATORY"/>
    <property type="match status" value="1"/>
</dbReference>
<proteinExistence type="inferred from homology"/>
<feature type="transmembrane region" description="Helical" evidence="14">
    <location>
        <begin position="275"/>
        <end position="301"/>
    </location>
</feature>
<keyword evidence="5 11" id="KW-0597">Phosphoprotein</keyword>
<dbReference type="Gene3D" id="3.30.450.20">
    <property type="entry name" value="PAS domain"/>
    <property type="match status" value="1"/>
</dbReference>
<feature type="modified residue" description="4-aspartylphosphate" evidence="11">
    <location>
        <position position="1088"/>
    </location>
</feature>
<evidence type="ECO:0000256" key="12">
    <source>
        <dbReference type="SAM" id="Coils"/>
    </source>
</evidence>
<evidence type="ECO:0000256" key="10">
    <source>
        <dbReference type="ARBA" id="ARBA00023136"/>
    </source>
</evidence>
<dbReference type="InterPro" id="IPR005467">
    <property type="entry name" value="His_kinase_dom"/>
</dbReference>
<feature type="transmembrane region" description="Helical" evidence="14">
    <location>
        <begin position="37"/>
        <end position="56"/>
    </location>
</feature>
<feature type="transmembrane region" description="Helical" evidence="14">
    <location>
        <begin position="68"/>
        <end position="87"/>
    </location>
</feature>
<dbReference type="PROSITE" id="PS50283">
    <property type="entry name" value="NA_SOLUT_SYMP_3"/>
    <property type="match status" value="1"/>
</dbReference>
<feature type="transmembrane region" description="Helical" evidence="14">
    <location>
        <begin position="161"/>
        <end position="178"/>
    </location>
</feature>
<keyword evidence="8 18" id="KW-0418">Kinase</keyword>
<dbReference type="EC" id="2.7.13.3" evidence="4"/>
<reference evidence="18 19" key="1">
    <citation type="submission" date="2020-10" db="EMBL/GenBank/DDBJ databases">
        <title>Phylogeny of dyella-like bacteria.</title>
        <authorList>
            <person name="Fu J."/>
        </authorList>
    </citation>
    <scope>NUCLEOTIDE SEQUENCE [LARGE SCALE GENOMIC DNA]</scope>
    <source>
        <strain evidence="18 19">KACC 19113</strain>
    </source>
</reference>
<dbReference type="SUPFAM" id="SSF55785">
    <property type="entry name" value="PYP-like sensor domain (PAS domain)"/>
    <property type="match status" value="1"/>
</dbReference>
<dbReference type="Gene3D" id="3.40.50.2300">
    <property type="match status" value="1"/>
</dbReference>
<dbReference type="InterPro" id="IPR001789">
    <property type="entry name" value="Sig_transdc_resp-reg_receiver"/>
</dbReference>
<evidence type="ECO:0000313" key="18">
    <source>
        <dbReference type="EMBL" id="MFK2878064.1"/>
    </source>
</evidence>
<keyword evidence="6" id="KW-0808">Transferase</keyword>
<dbReference type="SMART" id="SM00388">
    <property type="entry name" value="HisKA"/>
    <property type="match status" value="1"/>
</dbReference>
<dbReference type="SUPFAM" id="SSF47384">
    <property type="entry name" value="Homodimeric domain of signal transducing histidine kinase"/>
    <property type="match status" value="1"/>
</dbReference>
<dbReference type="InterPro" id="IPR000014">
    <property type="entry name" value="PAS"/>
</dbReference>
<dbReference type="Gene3D" id="1.20.1730.10">
    <property type="entry name" value="Sodium/glucose cotransporter"/>
    <property type="match status" value="1"/>
</dbReference>
<comment type="subcellular location">
    <subcellularLocation>
        <location evidence="2">Membrane</location>
        <topology evidence="2">Multi-pass membrane protein</topology>
    </subcellularLocation>
</comment>
<feature type="domain" description="Response regulatory" evidence="16">
    <location>
        <begin position="1039"/>
        <end position="1154"/>
    </location>
</feature>
<dbReference type="Proteomes" id="UP001620339">
    <property type="component" value="Unassembled WGS sequence"/>
</dbReference>
<dbReference type="InterPro" id="IPR011006">
    <property type="entry name" value="CheY-like_superfamily"/>
</dbReference>
<dbReference type="InterPro" id="IPR036097">
    <property type="entry name" value="HisK_dim/P_sf"/>
</dbReference>
<accession>A0ABW8J790</accession>
<evidence type="ECO:0000256" key="14">
    <source>
        <dbReference type="SAM" id="Phobius"/>
    </source>
</evidence>
<dbReference type="Pfam" id="PF12860">
    <property type="entry name" value="PAS_7"/>
    <property type="match status" value="1"/>
</dbReference>
<dbReference type="PRINTS" id="PR00344">
    <property type="entry name" value="BCTRLSENSOR"/>
</dbReference>
<dbReference type="PANTHER" id="PTHR43047">
    <property type="entry name" value="TWO-COMPONENT HISTIDINE PROTEIN KINASE"/>
    <property type="match status" value="1"/>
</dbReference>
<keyword evidence="7 14" id="KW-0812">Transmembrane</keyword>
<dbReference type="Pfam" id="PF00512">
    <property type="entry name" value="HisKA"/>
    <property type="match status" value="1"/>
</dbReference>
<feature type="transmembrane region" description="Helical" evidence="14">
    <location>
        <begin position="407"/>
        <end position="428"/>
    </location>
</feature>
<keyword evidence="12" id="KW-0175">Coiled coil</keyword>
<evidence type="ECO:0000256" key="3">
    <source>
        <dbReference type="ARBA" id="ARBA00006434"/>
    </source>
</evidence>
<dbReference type="CDD" id="cd00082">
    <property type="entry name" value="HisKA"/>
    <property type="match status" value="1"/>
</dbReference>
<name>A0ABW8J790_9GAMM</name>
<dbReference type="NCBIfam" id="NF041832">
    <property type="entry name" value="near_NosP_CTERM"/>
    <property type="match status" value="1"/>
</dbReference>
<evidence type="ECO:0000313" key="19">
    <source>
        <dbReference type="Proteomes" id="UP001620339"/>
    </source>
</evidence>
<dbReference type="CDD" id="cd00156">
    <property type="entry name" value="REC"/>
    <property type="match status" value="1"/>
</dbReference>
<dbReference type="InterPro" id="IPR003661">
    <property type="entry name" value="HisK_dim/P_dom"/>
</dbReference>
<dbReference type="InterPro" id="IPR001734">
    <property type="entry name" value="Na/solute_symporter"/>
</dbReference>
<dbReference type="CDD" id="cd10322">
    <property type="entry name" value="SLC5sbd"/>
    <property type="match status" value="1"/>
</dbReference>
<dbReference type="SMART" id="SM00387">
    <property type="entry name" value="HATPase_c"/>
    <property type="match status" value="1"/>
</dbReference>
<feature type="transmembrane region" description="Helical" evidence="14">
    <location>
        <begin position="375"/>
        <end position="395"/>
    </location>
</feature>
<dbReference type="SUPFAM" id="SSF52172">
    <property type="entry name" value="CheY-like"/>
    <property type="match status" value="1"/>
</dbReference>
<feature type="compositionally biased region" description="Basic and acidic residues" evidence="13">
    <location>
        <begin position="559"/>
        <end position="570"/>
    </location>
</feature>
<evidence type="ECO:0000259" key="15">
    <source>
        <dbReference type="PROSITE" id="PS50109"/>
    </source>
</evidence>
<dbReference type="PROSITE" id="PS50112">
    <property type="entry name" value="PAS"/>
    <property type="match status" value="1"/>
</dbReference>
<feature type="transmembrane region" description="Helical" evidence="14">
    <location>
        <begin position="233"/>
        <end position="254"/>
    </location>
</feature>
<dbReference type="GO" id="GO:0016301">
    <property type="term" value="F:kinase activity"/>
    <property type="evidence" value="ECO:0007669"/>
    <property type="project" value="UniProtKB-KW"/>
</dbReference>
<feature type="coiled-coil region" evidence="12">
    <location>
        <begin position="749"/>
        <end position="780"/>
    </location>
</feature>
<gene>
    <name evidence="18" type="ORF">ISP25_13370</name>
</gene>
<dbReference type="Gene3D" id="1.10.287.130">
    <property type="match status" value="1"/>
</dbReference>
<feature type="transmembrane region" description="Helical" evidence="14">
    <location>
        <begin position="321"/>
        <end position="354"/>
    </location>
</feature>
<keyword evidence="9 14" id="KW-1133">Transmembrane helix</keyword>
<dbReference type="SUPFAM" id="SSF55874">
    <property type="entry name" value="ATPase domain of HSP90 chaperone/DNA topoisomerase II/histidine kinase"/>
    <property type="match status" value="1"/>
</dbReference>
<dbReference type="InterPro" id="IPR038377">
    <property type="entry name" value="Na/Glc_symporter_sf"/>
</dbReference>
<dbReference type="Pfam" id="PF02518">
    <property type="entry name" value="HATPase_c"/>
    <property type="match status" value="1"/>
</dbReference>
<dbReference type="InterPro" id="IPR004358">
    <property type="entry name" value="Sig_transdc_His_kin-like_C"/>
</dbReference>
<evidence type="ECO:0000256" key="9">
    <source>
        <dbReference type="ARBA" id="ARBA00022989"/>
    </source>
</evidence>
<dbReference type="Gene3D" id="3.30.565.10">
    <property type="entry name" value="Histidine kinase-like ATPase, C-terminal domain"/>
    <property type="match status" value="1"/>
</dbReference>
<keyword evidence="10 14" id="KW-0472">Membrane</keyword>
<dbReference type="PROSITE" id="PS50109">
    <property type="entry name" value="HIS_KIN"/>
    <property type="match status" value="1"/>
</dbReference>
<feature type="domain" description="Histidine kinase" evidence="15">
    <location>
        <begin position="801"/>
        <end position="1015"/>
    </location>
</feature>
<comment type="caution">
    <text evidence="18">The sequence shown here is derived from an EMBL/GenBank/DDBJ whole genome shotgun (WGS) entry which is preliminary data.</text>
</comment>
<evidence type="ECO:0000256" key="13">
    <source>
        <dbReference type="SAM" id="MobiDB-lite"/>
    </source>
</evidence>
<evidence type="ECO:0000256" key="2">
    <source>
        <dbReference type="ARBA" id="ARBA00004141"/>
    </source>
</evidence>
<keyword evidence="19" id="KW-1185">Reference proteome</keyword>
<feature type="region of interest" description="Disordered" evidence="13">
    <location>
        <begin position="559"/>
        <end position="578"/>
    </location>
</feature>
<evidence type="ECO:0000259" key="17">
    <source>
        <dbReference type="PROSITE" id="PS50112"/>
    </source>
</evidence>
<dbReference type="InterPro" id="IPR003594">
    <property type="entry name" value="HATPase_dom"/>
</dbReference>
<dbReference type="PANTHER" id="PTHR43047:SF9">
    <property type="entry name" value="HISTIDINE KINASE"/>
    <property type="match status" value="1"/>
</dbReference>
<evidence type="ECO:0000256" key="8">
    <source>
        <dbReference type="ARBA" id="ARBA00022777"/>
    </source>
</evidence>
<comment type="catalytic activity">
    <reaction evidence="1">
        <text>ATP + protein L-histidine = ADP + protein N-phospho-L-histidine.</text>
        <dbReference type="EC" id="2.7.13.3"/>
    </reaction>
</comment>
<dbReference type="Pfam" id="PF00072">
    <property type="entry name" value="Response_reg"/>
    <property type="match status" value="1"/>
</dbReference>
<evidence type="ECO:0000259" key="16">
    <source>
        <dbReference type="PROSITE" id="PS50110"/>
    </source>
</evidence>
<evidence type="ECO:0000256" key="11">
    <source>
        <dbReference type="PROSITE-ProRule" id="PRU00169"/>
    </source>
</evidence>